<protein>
    <recommendedName>
        <fullName evidence="9">Rx N-terminal domain-containing protein</fullName>
    </recommendedName>
</protein>
<evidence type="ECO:0000256" key="3">
    <source>
        <dbReference type="ARBA" id="ARBA00022821"/>
    </source>
</evidence>
<evidence type="ECO:0008006" key="9">
    <source>
        <dbReference type="Google" id="ProtNLM"/>
    </source>
</evidence>
<dbReference type="Pfam" id="PF23598">
    <property type="entry name" value="LRR_14"/>
    <property type="match status" value="1"/>
</dbReference>
<dbReference type="EMBL" id="JAINDJ010000007">
    <property type="protein sequence ID" value="KAG9441056.1"/>
    <property type="molecule type" value="Genomic_DNA"/>
</dbReference>
<keyword evidence="2" id="KW-0547">Nucleotide-binding</keyword>
<keyword evidence="1" id="KW-0677">Repeat</keyword>
<comment type="caution">
    <text evidence="7">The sequence shown here is derived from an EMBL/GenBank/DDBJ whole genome shotgun (WGS) entry which is preliminary data.</text>
</comment>
<keyword evidence="8" id="KW-1185">Reference proteome</keyword>
<reference evidence="7 8" key="1">
    <citation type="submission" date="2021-07" db="EMBL/GenBank/DDBJ databases">
        <title>The Aristolochia fimbriata genome: insights into angiosperm evolution, floral development and chemical biosynthesis.</title>
        <authorList>
            <person name="Jiao Y."/>
        </authorList>
    </citation>
    <scope>NUCLEOTIDE SEQUENCE [LARGE SCALE GENOMIC DNA]</scope>
    <source>
        <strain evidence="7">IBCAS-2021</strain>
        <tissue evidence="7">Leaf</tissue>
    </source>
</reference>
<evidence type="ECO:0000259" key="4">
    <source>
        <dbReference type="Pfam" id="PF18052"/>
    </source>
</evidence>
<evidence type="ECO:0000256" key="1">
    <source>
        <dbReference type="ARBA" id="ARBA00022737"/>
    </source>
</evidence>
<evidence type="ECO:0000259" key="6">
    <source>
        <dbReference type="Pfam" id="PF25019"/>
    </source>
</evidence>
<sequence>MMAVVLQPVLELEVLLTNITSAIKEEIKVIWGVEEELEKLLGTLSSIRSVLADAEEKQETSQLVNDWLRKLRDVAYDTEDVVDDVMIEAVRVKMGKGSESSMTKQKVFAGESPDAYPNLVDIAKKIILSKASVDLVLQLKCLRVLKLEHSSLEELPDSIGDLKFLKFIHLSYAKVRMLPPSICSLYNLQRLKLKKCDHLVELPKDTKDLINLGYLDTEKCNTLKHMPPQIGKLRKLCLLSHFVSGNETGQKIAELKDLTSLRVLGIAGLENVVTADEAKEADLKNKNPLNPLHLE</sequence>
<dbReference type="GO" id="GO:0000166">
    <property type="term" value="F:nucleotide binding"/>
    <property type="evidence" value="ECO:0007669"/>
    <property type="project" value="UniProtKB-KW"/>
</dbReference>
<feature type="domain" description="R13L1/DRL21-like LRR repeat region" evidence="6">
    <location>
        <begin position="252"/>
        <end position="295"/>
    </location>
</feature>
<organism evidence="7 8">
    <name type="scientific">Aristolochia fimbriata</name>
    <name type="common">White veined hardy Dutchman's pipe vine</name>
    <dbReference type="NCBI Taxonomy" id="158543"/>
    <lineage>
        <taxon>Eukaryota</taxon>
        <taxon>Viridiplantae</taxon>
        <taxon>Streptophyta</taxon>
        <taxon>Embryophyta</taxon>
        <taxon>Tracheophyta</taxon>
        <taxon>Spermatophyta</taxon>
        <taxon>Magnoliopsida</taxon>
        <taxon>Magnoliidae</taxon>
        <taxon>Piperales</taxon>
        <taxon>Aristolochiaceae</taxon>
        <taxon>Aristolochia</taxon>
    </lineage>
</organism>
<dbReference type="InterPro" id="IPR056789">
    <property type="entry name" value="LRR_R13L1-DRL21"/>
</dbReference>
<dbReference type="Pfam" id="PF18052">
    <property type="entry name" value="Rx_N"/>
    <property type="match status" value="1"/>
</dbReference>
<gene>
    <name evidence="7" type="ORF">H6P81_016910</name>
</gene>
<dbReference type="InterPro" id="IPR032675">
    <property type="entry name" value="LRR_dom_sf"/>
</dbReference>
<evidence type="ECO:0000313" key="8">
    <source>
        <dbReference type="Proteomes" id="UP000825729"/>
    </source>
</evidence>
<feature type="domain" description="Disease resistance N-terminal" evidence="4">
    <location>
        <begin position="13"/>
        <end position="98"/>
    </location>
</feature>
<dbReference type="GO" id="GO:0006952">
    <property type="term" value="P:defense response"/>
    <property type="evidence" value="ECO:0007669"/>
    <property type="project" value="UniProtKB-KW"/>
</dbReference>
<dbReference type="SUPFAM" id="SSF52058">
    <property type="entry name" value="L domain-like"/>
    <property type="match status" value="1"/>
</dbReference>
<keyword evidence="3" id="KW-0611">Plant defense</keyword>
<dbReference type="AlphaFoldDB" id="A0AAV7DZM7"/>
<evidence type="ECO:0000256" key="2">
    <source>
        <dbReference type="ARBA" id="ARBA00022741"/>
    </source>
</evidence>
<proteinExistence type="predicted"/>
<dbReference type="InterPro" id="IPR055414">
    <property type="entry name" value="LRR_R13L4/SHOC2-like"/>
</dbReference>
<dbReference type="CDD" id="cd14798">
    <property type="entry name" value="RX-CC_like"/>
    <property type="match status" value="1"/>
</dbReference>
<dbReference type="InterPro" id="IPR041118">
    <property type="entry name" value="Rx_N"/>
</dbReference>
<dbReference type="PANTHER" id="PTHR47186">
    <property type="entry name" value="LEUCINE-RICH REPEAT-CONTAINING PROTEIN 57"/>
    <property type="match status" value="1"/>
</dbReference>
<dbReference type="Gene3D" id="1.20.5.4130">
    <property type="match status" value="1"/>
</dbReference>
<dbReference type="PANTHER" id="PTHR47186:SF3">
    <property type="entry name" value="OS09G0267800 PROTEIN"/>
    <property type="match status" value="1"/>
</dbReference>
<evidence type="ECO:0000259" key="5">
    <source>
        <dbReference type="Pfam" id="PF23598"/>
    </source>
</evidence>
<accession>A0AAV7DZM7</accession>
<dbReference type="InterPro" id="IPR038005">
    <property type="entry name" value="RX-like_CC"/>
</dbReference>
<dbReference type="Gene3D" id="3.80.10.10">
    <property type="entry name" value="Ribonuclease Inhibitor"/>
    <property type="match status" value="1"/>
</dbReference>
<dbReference type="Pfam" id="PF25019">
    <property type="entry name" value="LRR_R13L1-DRL21"/>
    <property type="match status" value="1"/>
</dbReference>
<feature type="domain" description="Disease resistance R13L4/SHOC-2-like LRR" evidence="5">
    <location>
        <begin position="129"/>
        <end position="196"/>
    </location>
</feature>
<evidence type="ECO:0000313" key="7">
    <source>
        <dbReference type="EMBL" id="KAG9441056.1"/>
    </source>
</evidence>
<dbReference type="Proteomes" id="UP000825729">
    <property type="component" value="Unassembled WGS sequence"/>
</dbReference>
<name>A0AAV7DZM7_ARIFI</name>